<name>A0A8S5R6D7_9CAUD</name>
<accession>A0A8S5R6D7</accession>
<organism evidence="1">
    <name type="scientific">Myoviridae sp. ctBoB21</name>
    <dbReference type="NCBI Taxonomy" id="2827287"/>
    <lineage>
        <taxon>Viruses</taxon>
        <taxon>Duplodnaviria</taxon>
        <taxon>Heunggongvirae</taxon>
        <taxon>Uroviricota</taxon>
        <taxon>Caudoviricetes</taxon>
    </lineage>
</organism>
<sequence length="152" mass="18033">MIYDKIINAVIDGAKFTVNYQKRTCRVNGKIIVNDMQYDGCLGTYPSTEEEIMSKIEQLYHEYKHSVPSERSESHRRYYFKALPEKELSDEDMMYGERREVARCRLEVYVLFCIILGRLTWNPSWGTWFWSSEKDKDLVILRDWIEPNKGGA</sequence>
<dbReference type="EMBL" id="BK015822">
    <property type="protein sequence ID" value="DAE26691.1"/>
    <property type="molecule type" value="Genomic_DNA"/>
</dbReference>
<evidence type="ECO:0000313" key="1">
    <source>
        <dbReference type="EMBL" id="DAE26691.1"/>
    </source>
</evidence>
<reference evidence="1" key="1">
    <citation type="journal article" date="2021" name="Proc. Natl. Acad. Sci. U.S.A.">
        <title>A Catalog of Tens of Thousands of Viruses from Human Metagenomes Reveals Hidden Associations with Chronic Diseases.</title>
        <authorList>
            <person name="Tisza M.J."/>
            <person name="Buck C.B."/>
        </authorList>
    </citation>
    <scope>NUCLEOTIDE SEQUENCE</scope>
    <source>
        <strain evidence="1">CtBoB21</strain>
    </source>
</reference>
<protein>
    <submittedName>
        <fullName evidence="1">Uncharacterized protein</fullName>
    </submittedName>
</protein>
<proteinExistence type="predicted"/>